<sequence>MPPPAPMCDDSPGTLTGETDLGRWVERSPEAGITGFLHSQRRYLSISVPKRKPHRQFLIFAMMRFKRFPPLGSEAVSYGPVGRKSPRLSQLPPLSGILVEDSPSMRYEVILFIFFIIIILAPLLPLSRYSGHRRSEVVVPSTVKGKSKASSDHHSLLLTIEINAYTYPLN</sequence>
<dbReference type="EMBL" id="ML733433">
    <property type="protein sequence ID" value="KAB8219980.1"/>
    <property type="molecule type" value="Genomic_DNA"/>
</dbReference>
<reference evidence="2 3" key="1">
    <citation type="submission" date="2019-04" db="EMBL/GenBank/DDBJ databases">
        <title>Fungal friends and foes A comparative genomics study of 23 Aspergillus species from section Flavi.</title>
        <authorList>
            <consortium name="DOE Joint Genome Institute"/>
            <person name="Kjaerbolling I."/>
            <person name="Vesth T.C."/>
            <person name="Frisvad J.C."/>
            <person name="Nybo J.L."/>
            <person name="Theobald S."/>
            <person name="Kildgaard S."/>
            <person name="Petersen T.I."/>
            <person name="Kuo A."/>
            <person name="Sato A."/>
            <person name="Lyhne E.K."/>
            <person name="Kogle M.E."/>
            <person name="Wiebenga A."/>
            <person name="Kun R.S."/>
            <person name="Lubbers R.J."/>
            <person name="Makela M.R."/>
            <person name="Barry K."/>
            <person name="Chovatia M."/>
            <person name="Clum A."/>
            <person name="Daum C."/>
            <person name="Haridas S."/>
            <person name="He G."/>
            <person name="LaButti K."/>
            <person name="Lipzen A."/>
            <person name="Mondo S."/>
            <person name="Pangilinan J."/>
            <person name="Riley R."/>
            <person name="Salamov A."/>
            <person name="Simmons B.A."/>
            <person name="Magnuson J.K."/>
            <person name="Henrissat B."/>
            <person name="Mortensen U.H."/>
            <person name="Larsen T.O."/>
            <person name="De vries R.P."/>
            <person name="Grigoriev I.V."/>
            <person name="Machida M."/>
            <person name="Baker S.E."/>
            <person name="Andersen M.R."/>
        </authorList>
    </citation>
    <scope>NUCLEOTIDE SEQUENCE [LARGE SCALE GENOMIC DNA]</scope>
    <source>
        <strain evidence="2 3">CBS 126849</strain>
    </source>
</reference>
<keyword evidence="1" id="KW-0472">Membrane</keyword>
<evidence type="ECO:0000313" key="3">
    <source>
        <dbReference type="Proteomes" id="UP000326799"/>
    </source>
</evidence>
<proteinExistence type="predicted"/>
<feature type="transmembrane region" description="Helical" evidence="1">
    <location>
        <begin position="109"/>
        <end position="126"/>
    </location>
</feature>
<dbReference type="AlphaFoldDB" id="A0A5N6EU48"/>
<protein>
    <submittedName>
        <fullName evidence="2">Uncharacterized protein</fullName>
    </submittedName>
</protein>
<keyword evidence="1" id="KW-1133">Transmembrane helix</keyword>
<evidence type="ECO:0000256" key="1">
    <source>
        <dbReference type="SAM" id="Phobius"/>
    </source>
</evidence>
<dbReference type="Proteomes" id="UP000326799">
    <property type="component" value="Unassembled WGS sequence"/>
</dbReference>
<keyword evidence="3" id="KW-1185">Reference proteome</keyword>
<keyword evidence="1" id="KW-0812">Transmembrane</keyword>
<evidence type="ECO:0000313" key="2">
    <source>
        <dbReference type="EMBL" id="KAB8219980.1"/>
    </source>
</evidence>
<organism evidence="2 3">
    <name type="scientific">Aspergillus novoparasiticus</name>
    <dbReference type="NCBI Taxonomy" id="986946"/>
    <lineage>
        <taxon>Eukaryota</taxon>
        <taxon>Fungi</taxon>
        <taxon>Dikarya</taxon>
        <taxon>Ascomycota</taxon>
        <taxon>Pezizomycotina</taxon>
        <taxon>Eurotiomycetes</taxon>
        <taxon>Eurotiomycetidae</taxon>
        <taxon>Eurotiales</taxon>
        <taxon>Aspergillaceae</taxon>
        <taxon>Aspergillus</taxon>
        <taxon>Aspergillus subgen. Circumdati</taxon>
    </lineage>
</organism>
<name>A0A5N6EU48_9EURO</name>
<gene>
    <name evidence="2" type="ORF">BDV33DRAFT_102364</name>
</gene>
<accession>A0A5N6EU48</accession>